<dbReference type="OrthoDB" id="2422440at2759"/>
<dbReference type="Proteomes" id="UP001153555">
    <property type="component" value="Unassembled WGS sequence"/>
</dbReference>
<name>A0A9N7ML26_STRHE</name>
<feature type="non-terminal residue" evidence="1">
    <location>
        <position position="1"/>
    </location>
</feature>
<gene>
    <name evidence="1" type="ORF">SHERM_11972</name>
</gene>
<dbReference type="PANTHER" id="PTHR47718">
    <property type="entry name" value="OS01G0519700 PROTEIN"/>
    <property type="match status" value="1"/>
</dbReference>
<evidence type="ECO:0000313" key="1">
    <source>
        <dbReference type="EMBL" id="CAA0810224.1"/>
    </source>
</evidence>
<comment type="caution">
    <text evidence="1">The sequence shown here is derived from an EMBL/GenBank/DDBJ whole genome shotgun (WGS) entry which is preliminary data.</text>
</comment>
<organism evidence="1 2">
    <name type="scientific">Striga hermonthica</name>
    <name type="common">Purple witchweed</name>
    <name type="synonym">Buchnera hermonthica</name>
    <dbReference type="NCBI Taxonomy" id="68872"/>
    <lineage>
        <taxon>Eukaryota</taxon>
        <taxon>Viridiplantae</taxon>
        <taxon>Streptophyta</taxon>
        <taxon>Embryophyta</taxon>
        <taxon>Tracheophyta</taxon>
        <taxon>Spermatophyta</taxon>
        <taxon>Magnoliopsida</taxon>
        <taxon>eudicotyledons</taxon>
        <taxon>Gunneridae</taxon>
        <taxon>Pentapetalae</taxon>
        <taxon>asterids</taxon>
        <taxon>lamiids</taxon>
        <taxon>Lamiales</taxon>
        <taxon>Orobanchaceae</taxon>
        <taxon>Buchnereae</taxon>
        <taxon>Striga</taxon>
    </lineage>
</organism>
<dbReference type="EMBL" id="CACSLK010005503">
    <property type="protein sequence ID" value="CAA0810224.1"/>
    <property type="molecule type" value="Genomic_DNA"/>
</dbReference>
<accession>A0A9N7ML26</accession>
<feature type="non-terminal residue" evidence="1">
    <location>
        <position position="269"/>
    </location>
</feature>
<keyword evidence="2" id="KW-1185">Reference proteome</keyword>
<evidence type="ECO:0008006" key="3">
    <source>
        <dbReference type="Google" id="ProtNLM"/>
    </source>
</evidence>
<proteinExistence type="predicted"/>
<reference evidence="1" key="1">
    <citation type="submission" date="2019-12" db="EMBL/GenBank/DDBJ databases">
        <authorList>
            <person name="Scholes J."/>
        </authorList>
    </citation>
    <scope>NUCLEOTIDE SEQUENCE</scope>
</reference>
<evidence type="ECO:0000313" key="2">
    <source>
        <dbReference type="Proteomes" id="UP001153555"/>
    </source>
</evidence>
<dbReference type="AlphaFoldDB" id="A0A9N7ML26"/>
<dbReference type="PANTHER" id="PTHR47718:SF3">
    <property type="entry name" value="PROTEIN FAR1-RELATED SEQUENCE 5-LIKE"/>
    <property type="match status" value="1"/>
</dbReference>
<sequence length="269" mass="30915">EDTIHYFCKNINIHRNILQEPLEDFGGDGEDYRCCFATDDLFDTPEKAIEWAKAIAKIWGFFFVISRHNKDGTVRTLRCDRGERHRGKAGKLGNLVNTVLRRSKTKYTGCLFQINVKKDALSKKWCILLPLEDEKGFHNHALTVYPEGHRQISRLSDSSKEIIRDMSGAQARPAAILAAIQEKNPVDNATCQQVYNYKAQLRKDSMGGRDIAGQLLHLATESNYMFYTDVDPNTQALTRVFMSHPRAASLFRTYYWYVGIDSTYKTNRY</sequence>
<protein>
    <recommendedName>
        <fullName evidence="3">FAR1-related protein</fullName>
    </recommendedName>
</protein>